<dbReference type="Pfam" id="PF24758">
    <property type="entry name" value="LRR_At5g56370"/>
    <property type="match status" value="1"/>
</dbReference>
<dbReference type="Pfam" id="PF00646">
    <property type="entry name" value="F-box"/>
    <property type="match status" value="1"/>
</dbReference>
<feature type="domain" description="F-box" evidence="1">
    <location>
        <begin position="142"/>
        <end position="178"/>
    </location>
</feature>
<dbReference type="PANTHER" id="PTHR31900:SF28">
    <property type="entry name" value="FBD DOMAIN-CONTAINING PROTEIN"/>
    <property type="match status" value="1"/>
</dbReference>
<dbReference type="SMART" id="SM00579">
    <property type="entry name" value="FBD"/>
    <property type="match status" value="2"/>
</dbReference>
<sequence>LTHLELCHCGVYWSKVLFRLLNDSPNLRELEVYTQKDELNCVPKCLLSSLETFKWTAMFATEQERNLMKYILNNACCLKTATIVFEDAPERQVPIEMMIQEFSLSFKGSPTCQLVFEFEVSSVSRLCVLFFYKVVFMLREEMDRISQFPDELLLKVLMFLPTRTAVSTSVLSKRWEFIWMWLPKLEYEYTDHSHWLRDFVNLNMPLHRAPVIETFRLNLKNRSVKSKDIRLWIVIAVSRSIRELSINLSFYCRATKLPSSVYICKSLVVLKLIDYILVDVPRLANLPSLKTLLLRRVTYFDENSIQRLVSSCPVLEDLVIERVREDFNWPDYEDFITWNLCIPSLQRLALKIATYVDFNELVINTPSLKYFKLCTHYDWGGGDVASYSYDFKDMPMLEEADIESRYLDTNNFIRSITSVKRLSLCVRSVNADEALNCEGIVFNQLENLKLCLCDTNWSKLLVPLLEKSPNLQRLEIDLNDDHKDSCVDHQLVSLENQLSYVPECLRSSLKTFKWKGRHGSQTEIDVVKYILRNARCLETAAILFHQSTPETEDKPKVSSTTCQLVFD</sequence>
<keyword evidence="3" id="KW-1185">Reference proteome</keyword>
<dbReference type="PANTHER" id="PTHR31900">
    <property type="entry name" value="F-BOX/RNI SUPERFAMILY PROTEIN-RELATED"/>
    <property type="match status" value="1"/>
</dbReference>
<dbReference type="Gene3D" id="1.20.1280.50">
    <property type="match status" value="1"/>
</dbReference>
<dbReference type="CDD" id="cd22160">
    <property type="entry name" value="F-box_AtFBL13-like"/>
    <property type="match status" value="1"/>
</dbReference>
<dbReference type="SUPFAM" id="SSF52058">
    <property type="entry name" value="L domain-like"/>
    <property type="match status" value="1"/>
</dbReference>
<dbReference type="InterPro" id="IPR032675">
    <property type="entry name" value="LRR_dom_sf"/>
</dbReference>
<evidence type="ECO:0000313" key="3">
    <source>
        <dbReference type="Proteomes" id="UP000029121"/>
    </source>
</evidence>
<dbReference type="SUPFAM" id="SSF81383">
    <property type="entry name" value="F-box domain"/>
    <property type="match status" value="1"/>
</dbReference>
<dbReference type="InterPro" id="IPR036047">
    <property type="entry name" value="F-box-like_dom_sf"/>
</dbReference>
<reference evidence="3" key="1">
    <citation type="journal article" date="2013" name="Nat. Genet.">
        <title>The Capsella rubella genome and the genomic consequences of rapid mating system evolution.</title>
        <authorList>
            <person name="Slotte T."/>
            <person name="Hazzouri K.M."/>
            <person name="Agren J.A."/>
            <person name="Koenig D."/>
            <person name="Maumus F."/>
            <person name="Guo Y.L."/>
            <person name="Steige K."/>
            <person name="Platts A.E."/>
            <person name="Escobar J.S."/>
            <person name="Newman L.K."/>
            <person name="Wang W."/>
            <person name="Mandakova T."/>
            <person name="Vello E."/>
            <person name="Smith L.M."/>
            <person name="Henz S.R."/>
            <person name="Steffen J."/>
            <person name="Takuno S."/>
            <person name="Brandvain Y."/>
            <person name="Coop G."/>
            <person name="Andolfatto P."/>
            <person name="Hu T.T."/>
            <person name="Blanchette M."/>
            <person name="Clark R.M."/>
            <person name="Quesneville H."/>
            <person name="Nordborg M."/>
            <person name="Gaut B.S."/>
            <person name="Lysak M.A."/>
            <person name="Jenkins J."/>
            <person name="Grimwood J."/>
            <person name="Chapman J."/>
            <person name="Prochnik S."/>
            <person name="Shu S."/>
            <person name="Rokhsar D."/>
            <person name="Schmutz J."/>
            <person name="Weigel D."/>
            <person name="Wright S.I."/>
        </authorList>
    </citation>
    <scope>NUCLEOTIDE SEQUENCE [LARGE SCALE GENOMIC DNA]</scope>
    <source>
        <strain evidence="3">cv. Monte Gargano</strain>
    </source>
</reference>
<dbReference type="InterPro" id="IPR050232">
    <property type="entry name" value="FBL13/AtMIF1-like"/>
</dbReference>
<accession>R0F8S8</accession>
<gene>
    <name evidence="2" type="ORF">CARUB_v10006878mg</name>
</gene>
<dbReference type="STRING" id="81985.R0F8S8"/>
<dbReference type="Pfam" id="PF08387">
    <property type="entry name" value="FBD"/>
    <property type="match status" value="2"/>
</dbReference>
<evidence type="ECO:0000313" key="2">
    <source>
        <dbReference type="EMBL" id="EOA18357.1"/>
    </source>
</evidence>
<dbReference type="Gene3D" id="3.80.10.10">
    <property type="entry name" value="Ribonuclease Inhibitor"/>
    <property type="match status" value="1"/>
</dbReference>
<dbReference type="InterPro" id="IPR053781">
    <property type="entry name" value="F-box_AtFBL13-like"/>
</dbReference>
<proteinExistence type="predicted"/>
<feature type="non-terminal residue" evidence="2">
    <location>
        <position position="1"/>
    </location>
</feature>
<dbReference type="PROSITE" id="PS50181">
    <property type="entry name" value="FBOX"/>
    <property type="match status" value="1"/>
</dbReference>
<protein>
    <recommendedName>
        <fullName evidence="1">F-box domain-containing protein</fullName>
    </recommendedName>
</protein>
<evidence type="ECO:0000259" key="1">
    <source>
        <dbReference type="PROSITE" id="PS50181"/>
    </source>
</evidence>
<dbReference type="InterPro" id="IPR055411">
    <property type="entry name" value="LRR_FXL15/At3g58940/PEG3-like"/>
</dbReference>
<dbReference type="Proteomes" id="UP000029121">
    <property type="component" value="Unassembled WGS sequence"/>
</dbReference>
<dbReference type="EMBL" id="KB870811">
    <property type="protein sequence ID" value="EOA18357.1"/>
    <property type="molecule type" value="Genomic_DNA"/>
</dbReference>
<dbReference type="InterPro" id="IPR006566">
    <property type="entry name" value="FBD"/>
</dbReference>
<dbReference type="InterPro" id="IPR001810">
    <property type="entry name" value="F-box_dom"/>
</dbReference>
<name>R0F8S8_9BRAS</name>
<organism evidence="2 3">
    <name type="scientific">Capsella rubella</name>
    <dbReference type="NCBI Taxonomy" id="81985"/>
    <lineage>
        <taxon>Eukaryota</taxon>
        <taxon>Viridiplantae</taxon>
        <taxon>Streptophyta</taxon>
        <taxon>Embryophyta</taxon>
        <taxon>Tracheophyta</taxon>
        <taxon>Spermatophyta</taxon>
        <taxon>Magnoliopsida</taxon>
        <taxon>eudicotyledons</taxon>
        <taxon>Gunneridae</taxon>
        <taxon>Pentapetalae</taxon>
        <taxon>rosids</taxon>
        <taxon>malvids</taxon>
        <taxon>Brassicales</taxon>
        <taxon>Brassicaceae</taxon>
        <taxon>Camelineae</taxon>
        <taxon>Capsella</taxon>
    </lineage>
</organism>
<dbReference type="AlphaFoldDB" id="R0F8S8"/>